<dbReference type="EMBL" id="CAJHNH020000975">
    <property type="protein sequence ID" value="CAG5120852.1"/>
    <property type="molecule type" value="Genomic_DNA"/>
</dbReference>
<dbReference type="OrthoDB" id="6139920at2759"/>
<dbReference type="Gene3D" id="3.40.390.10">
    <property type="entry name" value="Collagenase (Catalytic Domain)"/>
    <property type="match status" value="1"/>
</dbReference>
<keyword evidence="4" id="KW-1185">Reference proteome</keyword>
<dbReference type="InterPro" id="IPR024079">
    <property type="entry name" value="MetalloPept_cat_dom_sf"/>
</dbReference>
<keyword evidence="1" id="KW-0862">Zinc</keyword>
<dbReference type="Proteomes" id="UP000678393">
    <property type="component" value="Unassembled WGS sequence"/>
</dbReference>
<name>A0A8S3YZK9_9EUPU</name>
<dbReference type="GO" id="GO:0004222">
    <property type="term" value="F:metalloendopeptidase activity"/>
    <property type="evidence" value="ECO:0007669"/>
    <property type="project" value="InterPro"/>
</dbReference>
<feature type="binding site" evidence="1">
    <location>
        <position position="47"/>
    </location>
    <ligand>
        <name>Zn(2+)</name>
        <dbReference type="ChEBI" id="CHEBI:29105"/>
        <note>catalytic</note>
    </ligand>
</feature>
<feature type="binding site" evidence="1">
    <location>
        <position position="53"/>
    </location>
    <ligand>
        <name>Zn(2+)</name>
        <dbReference type="ChEBI" id="CHEBI:29105"/>
        <note>catalytic</note>
    </ligand>
</feature>
<reference evidence="3" key="1">
    <citation type="submission" date="2021-04" db="EMBL/GenBank/DDBJ databases">
        <authorList>
            <consortium name="Molecular Ecology Group"/>
        </authorList>
    </citation>
    <scope>NUCLEOTIDE SEQUENCE</scope>
</reference>
<sequence>GVELLDKKVGVAVPDSVCSERAVAVVKSGRPFEPQQTATILSHMAGHILGIEHDEDGGCVCDDEFGCIMSTEVLGAGGFHSRMFSTCSKADLDVSLNMGITSCLWGAPQIQ</sequence>
<feature type="domain" description="Peptidase M12B" evidence="2">
    <location>
        <begin position="1"/>
        <end position="108"/>
    </location>
</feature>
<accession>A0A8S3YZK9</accession>
<dbReference type="PANTHER" id="PTHR11905:SF159">
    <property type="entry name" value="ADAM METALLOPROTEASE"/>
    <property type="match status" value="1"/>
</dbReference>
<proteinExistence type="predicted"/>
<comment type="caution">
    <text evidence="1">Lacks conserved residue(s) required for the propagation of feature annotation.</text>
</comment>
<dbReference type="AlphaFoldDB" id="A0A8S3YZK9"/>
<evidence type="ECO:0000313" key="3">
    <source>
        <dbReference type="EMBL" id="CAG5120852.1"/>
    </source>
</evidence>
<dbReference type="SUPFAM" id="SSF55486">
    <property type="entry name" value="Metalloproteases ('zincins'), catalytic domain"/>
    <property type="match status" value="1"/>
</dbReference>
<dbReference type="PANTHER" id="PTHR11905">
    <property type="entry name" value="ADAM A DISINTEGRIN AND METALLOPROTEASE DOMAIN"/>
    <property type="match status" value="1"/>
</dbReference>
<dbReference type="InterPro" id="IPR001590">
    <property type="entry name" value="Peptidase_M12B"/>
</dbReference>
<feature type="non-terminal residue" evidence="3">
    <location>
        <position position="111"/>
    </location>
</feature>
<evidence type="ECO:0000313" key="4">
    <source>
        <dbReference type="Proteomes" id="UP000678393"/>
    </source>
</evidence>
<dbReference type="GO" id="GO:0046872">
    <property type="term" value="F:metal ion binding"/>
    <property type="evidence" value="ECO:0007669"/>
    <property type="project" value="UniProtKB-KW"/>
</dbReference>
<gene>
    <name evidence="3" type="ORF">CUNI_LOCUS6410</name>
</gene>
<evidence type="ECO:0000256" key="1">
    <source>
        <dbReference type="PROSITE-ProRule" id="PRU00276"/>
    </source>
</evidence>
<dbReference type="Pfam" id="PF01421">
    <property type="entry name" value="Reprolysin"/>
    <property type="match status" value="1"/>
</dbReference>
<evidence type="ECO:0000259" key="2">
    <source>
        <dbReference type="PROSITE" id="PS50215"/>
    </source>
</evidence>
<feature type="binding site" evidence="1">
    <location>
        <position position="43"/>
    </location>
    <ligand>
        <name>Zn(2+)</name>
        <dbReference type="ChEBI" id="CHEBI:29105"/>
        <note>catalytic</note>
    </ligand>
</feature>
<dbReference type="PROSITE" id="PS50215">
    <property type="entry name" value="ADAM_MEPRO"/>
    <property type="match status" value="1"/>
</dbReference>
<comment type="caution">
    <text evidence="3">The sequence shown here is derived from an EMBL/GenBank/DDBJ whole genome shotgun (WGS) entry which is preliminary data.</text>
</comment>
<feature type="non-terminal residue" evidence="3">
    <location>
        <position position="1"/>
    </location>
</feature>
<protein>
    <recommendedName>
        <fullName evidence="2">Peptidase M12B domain-containing protein</fullName>
    </recommendedName>
</protein>
<keyword evidence="1" id="KW-0479">Metal-binding</keyword>
<dbReference type="GO" id="GO:0006508">
    <property type="term" value="P:proteolysis"/>
    <property type="evidence" value="ECO:0007669"/>
    <property type="project" value="InterPro"/>
</dbReference>
<organism evidence="3 4">
    <name type="scientific">Candidula unifasciata</name>
    <dbReference type="NCBI Taxonomy" id="100452"/>
    <lineage>
        <taxon>Eukaryota</taxon>
        <taxon>Metazoa</taxon>
        <taxon>Spiralia</taxon>
        <taxon>Lophotrochozoa</taxon>
        <taxon>Mollusca</taxon>
        <taxon>Gastropoda</taxon>
        <taxon>Heterobranchia</taxon>
        <taxon>Euthyneura</taxon>
        <taxon>Panpulmonata</taxon>
        <taxon>Eupulmonata</taxon>
        <taxon>Stylommatophora</taxon>
        <taxon>Helicina</taxon>
        <taxon>Helicoidea</taxon>
        <taxon>Geomitridae</taxon>
        <taxon>Candidula</taxon>
    </lineage>
</organism>